<reference evidence="1 2" key="1">
    <citation type="journal article" date="2014" name="Int. J. Syst. Evol. Microbiol.">
        <title>Complete genome sequence of Corynebacterium casei LMG S-19264T (=DSM 44701T), isolated from a smear-ripened cheese.</title>
        <authorList>
            <consortium name="US DOE Joint Genome Institute (JGI-PGF)"/>
            <person name="Walter F."/>
            <person name="Albersmeier A."/>
            <person name="Kalinowski J."/>
            <person name="Ruckert C."/>
        </authorList>
    </citation>
    <scope>NUCLEOTIDE SEQUENCE [LARGE SCALE GENOMIC DNA]</scope>
    <source>
        <strain evidence="1 2">JCM 4490</strain>
    </source>
</reference>
<dbReference type="AlphaFoldDB" id="A0A918MTF5"/>
<gene>
    <name evidence="1" type="ORF">GCM10010503_38760</name>
</gene>
<evidence type="ECO:0000313" key="2">
    <source>
        <dbReference type="Proteomes" id="UP000620224"/>
    </source>
</evidence>
<proteinExistence type="predicted"/>
<accession>A0A918MTF5</accession>
<sequence>MPCPSVITWCFEPARPRSTGEGPVCCSPSAAVEFGVKKNNHPVEDPDGLVYTARLPLSSAT</sequence>
<keyword evidence="2" id="KW-1185">Reference proteome</keyword>
<evidence type="ECO:0000313" key="1">
    <source>
        <dbReference type="EMBL" id="GGW57985.1"/>
    </source>
</evidence>
<organism evidence="1 2">
    <name type="scientific">Streptomyces lucensis JCM 4490</name>
    <dbReference type="NCBI Taxonomy" id="1306176"/>
    <lineage>
        <taxon>Bacteria</taxon>
        <taxon>Bacillati</taxon>
        <taxon>Actinomycetota</taxon>
        <taxon>Actinomycetes</taxon>
        <taxon>Kitasatosporales</taxon>
        <taxon>Streptomycetaceae</taxon>
        <taxon>Streptomyces</taxon>
    </lineage>
</organism>
<dbReference type="Proteomes" id="UP000620224">
    <property type="component" value="Unassembled WGS sequence"/>
</dbReference>
<name>A0A918MTF5_9ACTN</name>
<dbReference type="EMBL" id="BMUE01000008">
    <property type="protein sequence ID" value="GGW57985.1"/>
    <property type="molecule type" value="Genomic_DNA"/>
</dbReference>
<protein>
    <submittedName>
        <fullName evidence="1">Uncharacterized protein</fullName>
    </submittedName>
</protein>
<comment type="caution">
    <text evidence="1">The sequence shown here is derived from an EMBL/GenBank/DDBJ whole genome shotgun (WGS) entry which is preliminary data.</text>
</comment>